<dbReference type="RefSeq" id="WP_091509988.1">
    <property type="nucleotide sequence ID" value="NZ_CBDQZW010000023.1"/>
</dbReference>
<name>A0A1I3W390_9PSEU</name>
<evidence type="ECO:0000313" key="2">
    <source>
        <dbReference type="EMBL" id="SFK01107.1"/>
    </source>
</evidence>
<feature type="region of interest" description="Disordered" evidence="1">
    <location>
        <begin position="38"/>
        <end position="64"/>
    </location>
</feature>
<gene>
    <name evidence="2" type="ORF">SAMN05421835_11239</name>
</gene>
<dbReference type="EMBL" id="FORP01000012">
    <property type="protein sequence ID" value="SFK01107.1"/>
    <property type="molecule type" value="Genomic_DNA"/>
</dbReference>
<dbReference type="STRING" id="115433.SAMN05421835_11239"/>
<keyword evidence="3" id="KW-1185">Reference proteome</keyword>
<sequence>MRNDWIFDAVQAEVAYRTEELHKAWPAGGKRRRWRLGRRMPEVKVPQQRRPSRDEAVLSGARAR</sequence>
<proteinExistence type="predicted"/>
<protein>
    <submittedName>
        <fullName evidence="2">Uncharacterized protein</fullName>
    </submittedName>
</protein>
<accession>A0A1I3W390</accession>
<evidence type="ECO:0000313" key="3">
    <source>
        <dbReference type="Proteomes" id="UP000199025"/>
    </source>
</evidence>
<evidence type="ECO:0000256" key="1">
    <source>
        <dbReference type="SAM" id="MobiDB-lite"/>
    </source>
</evidence>
<organism evidence="2 3">
    <name type="scientific">Amycolatopsis sacchari</name>
    <dbReference type="NCBI Taxonomy" id="115433"/>
    <lineage>
        <taxon>Bacteria</taxon>
        <taxon>Bacillati</taxon>
        <taxon>Actinomycetota</taxon>
        <taxon>Actinomycetes</taxon>
        <taxon>Pseudonocardiales</taxon>
        <taxon>Pseudonocardiaceae</taxon>
        <taxon>Amycolatopsis</taxon>
    </lineage>
</organism>
<dbReference type="Proteomes" id="UP000199025">
    <property type="component" value="Unassembled WGS sequence"/>
</dbReference>
<reference evidence="2 3" key="1">
    <citation type="submission" date="2016-10" db="EMBL/GenBank/DDBJ databases">
        <authorList>
            <person name="de Groot N.N."/>
        </authorList>
    </citation>
    <scope>NUCLEOTIDE SEQUENCE [LARGE SCALE GENOMIC DNA]</scope>
    <source>
        <strain evidence="2 3">DSM 44468</strain>
    </source>
</reference>
<dbReference type="AlphaFoldDB" id="A0A1I3W390"/>